<dbReference type="EMBL" id="CP094326">
    <property type="protein sequence ID" value="UNY99931.1"/>
    <property type="molecule type" value="Genomic_DNA"/>
</dbReference>
<gene>
    <name evidence="2" type="ORF">MQE36_06175</name>
</gene>
<proteinExistence type="predicted"/>
<protein>
    <submittedName>
        <fullName evidence="2">NPCBM/NEW2 domain-containing protein</fullName>
    </submittedName>
</protein>
<dbReference type="SMART" id="SM00776">
    <property type="entry name" value="NPCBM"/>
    <property type="match status" value="1"/>
</dbReference>
<evidence type="ECO:0000259" key="1">
    <source>
        <dbReference type="SMART" id="SM00776"/>
    </source>
</evidence>
<dbReference type="RefSeq" id="WP_242938300.1">
    <property type="nucleotide sequence ID" value="NZ_CP094326.1"/>
</dbReference>
<accession>A0ABY3YQ21</accession>
<evidence type="ECO:0000313" key="3">
    <source>
        <dbReference type="Proteomes" id="UP000829476"/>
    </source>
</evidence>
<dbReference type="SUPFAM" id="SSF49785">
    <property type="entry name" value="Galactose-binding domain-like"/>
    <property type="match status" value="1"/>
</dbReference>
<feature type="domain" description="Glycosyl hydrolase family 98 putative carbohydrate-binding module" evidence="1">
    <location>
        <begin position="28"/>
        <end position="204"/>
    </location>
</feature>
<sequence>MNKNISLIFFHFFMILFFVSGISFAQTHKNKVSLSDLDLEKVVQSYWTPLKDKAVTSESIKVNGVAYAKGIGVLPESKVFVFLNGESQYFNTKVGIQDRGKLPGNLKSNALSDGSKLFYTEEDKGNVFFGIGETPETIGKGSVRFSVKGDGKILWSSDVILGGDSAVDVAVDVSHVKVLELVVTDGGDGISGDHGVWIAPAITYSGFEPVLVDESYLSQINDLDRNYETVLKPLVSRLPIGTPELVNGVKKDWLVNEINLESKIFKTDDARSIVISNGLVSRTFRVTPNCTTTAFNNLMTGERLLRGVGPEAVVEIDGMEYNVGGLDGQKEYGYLKDEWLHQMWSTPNSFQLERFEISSITNRINWPNKRWSLAAKKAIKGKSIVFVYKHQDFPELTVNVHYNIYDGIPLLSKWISVDNKGEQVVLNSFKTESLAFVEAESAVERSGGSEHWELPNIHIESDYAFHAMSFKSSNKVVHWLPDSRYTSQVNYPRQTPCLLECKLPAGPDETIEKGGVFESFRVWELPFDSDDKQRKGLFTNEMYKLIAPWVTENPMFLHLTTTDDEKVKAAIDQCVETGYEMVILSFGSGLNMEDTSPENIEKYKALADYAHERGIELGGYSLLSSRWISDEVDVINPETGKRGGVIHGSSPCLNSQWGIAYFDKLKTFFEKTGFDLLEHDGSYPGQYCASTRHVGHKGLEDSQWKAWKRITDFYKWCNEKGISLNIPDWYYLSGSNKNSIGYREVNWSLPRERQIILGRQNIYDGTFDRLPGMSWTFVPLTQYHGGGAEATIEPLNENLSTYEAHMMQNYGMGIQACYRGPRLYDTEKTKHKVTEVVHWYKKYREILNSPIIHLKRADGNSLDGMLHVNPSLKHKALAMFFNPTDQEVVTTVSLPLYYTGLTDRAVVRIGEGKKKSYKLTRDYQVAIELAVPPKANVWLVVE</sequence>
<evidence type="ECO:0000313" key="2">
    <source>
        <dbReference type="EMBL" id="UNY99931.1"/>
    </source>
</evidence>
<name>A0ABY3YQ21_9FLAO</name>
<organism evidence="2 3">
    <name type="scientific">Zhouia spongiae</name>
    <dbReference type="NCBI Taxonomy" id="2202721"/>
    <lineage>
        <taxon>Bacteria</taxon>
        <taxon>Pseudomonadati</taxon>
        <taxon>Bacteroidota</taxon>
        <taxon>Flavobacteriia</taxon>
        <taxon>Flavobacteriales</taxon>
        <taxon>Flavobacteriaceae</taxon>
        <taxon>Zhouia</taxon>
    </lineage>
</organism>
<reference evidence="2 3" key="1">
    <citation type="journal article" date="2018" name="Int. J. Syst. Evol. Microbiol.">
        <title>Zhouia spongiae sp. nov., isolated from a marine sponge.</title>
        <authorList>
            <person name="Zhuang L."/>
            <person name="Lin B."/>
            <person name="Qin F."/>
            <person name="Luo L."/>
        </authorList>
    </citation>
    <scope>NUCLEOTIDE SEQUENCE [LARGE SCALE GENOMIC DNA]</scope>
    <source>
        <strain evidence="2 3">HN-Y44</strain>
    </source>
</reference>
<dbReference type="Pfam" id="PF08305">
    <property type="entry name" value="NPCBM"/>
    <property type="match status" value="2"/>
</dbReference>
<dbReference type="InterPro" id="IPR013222">
    <property type="entry name" value="Glyco_hyd_98_carb-bd"/>
</dbReference>
<dbReference type="Proteomes" id="UP000829476">
    <property type="component" value="Chromosome"/>
</dbReference>
<dbReference type="InterPro" id="IPR038637">
    <property type="entry name" value="NPCBM_sf"/>
</dbReference>
<dbReference type="Gene3D" id="2.60.120.1060">
    <property type="entry name" value="NPCBM/NEW2 domain"/>
    <property type="match status" value="1"/>
</dbReference>
<dbReference type="InterPro" id="IPR008979">
    <property type="entry name" value="Galactose-bd-like_sf"/>
</dbReference>
<keyword evidence="3" id="KW-1185">Reference proteome</keyword>